<sequence>MKNSVGREIPENIIGYKEISIYNKPFDKEPVGRKAAPLLKQIKPKDNKVLKSIEEVIKKAGLKDGMTISFHHHFRNGDYIINMVIDKIAQMGIKNITIAPSSLTTIHESLLKYVKNGVITRIYTSGVRGKLAEAISNGVMENPVIIRSHGGRARAIESGEIKIDIAFLGVPRCDEYGNASGKGEKTICGSLGYAKVDAKYADTVVIITDDLVDYPNFPASIKQTEVDYVVKIDSIGDSKGIASGATRYTKNPKELLIAQYANKVIVNSGYFKEGFSFQTGSGGSSLAVTRFLKEEMKRKKVKAKFALGGITKPMVELNQEGLIEHLFDTQTFDIDSCESIIKNSNHHEIDASMYANPHNKGNFVNKLDIVILSALEIDTNFNVNVITGSDGVIRGASGGHSDTAAGSKMSIIVAPLVRGRIPTVVDRVNTIITPGETVDVLVTERGVAINPRRTDLIERLKGKGIPILTIEELKNMAADIVGTPEPIEYTDKVVAVVEYRDGSIIDIIYQIKQD</sequence>
<dbReference type="STRING" id="36842.SAMN02194393_01037"/>
<dbReference type="PANTHER" id="PTHR40596:SF1">
    <property type="entry name" value="CITRATE LYASE ALPHA CHAIN"/>
    <property type="match status" value="1"/>
</dbReference>
<dbReference type="SUPFAM" id="SSF100950">
    <property type="entry name" value="NagB/RpiA/CoA transferase-like"/>
    <property type="match status" value="2"/>
</dbReference>
<comment type="catalytic activity">
    <reaction evidence="1">
        <text>citrate = oxaloacetate + acetate</text>
        <dbReference type="Rhea" id="RHEA:10760"/>
        <dbReference type="ChEBI" id="CHEBI:16452"/>
        <dbReference type="ChEBI" id="CHEBI:16947"/>
        <dbReference type="ChEBI" id="CHEBI:30089"/>
        <dbReference type="EC" id="4.1.3.6"/>
    </reaction>
</comment>
<keyword evidence="1 2" id="KW-0808">Transferase</keyword>
<dbReference type="GO" id="GO:0008814">
    <property type="term" value="F:citrate CoA-transferase activity"/>
    <property type="evidence" value="ECO:0007669"/>
    <property type="project" value="UniProtKB-UniRule"/>
</dbReference>
<dbReference type="GO" id="GO:0009346">
    <property type="term" value="C:ATP-independent citrate lyase complex"/>
    <property type="evidence" value="ECO:0007669"/>
    <property type="project" value="UniProtKB-UniRule"/>
</dbReference>
<dbReference type="GO" id="GO:0005737">
    <property type="term" value="C:cytoplasm"/>
    <property type="evidence" value="ECO:0007669"/>
    <property type="project" value="UniProtKB-SubCell"/>
</dbReference>
<proteinExistence type="predicted"/>
<dbReference type="OrthoDB" id="9767643at2"/>
<dbReference type="Proteomes" id="UP000190285">
    <property type="component" value="Unassembled WGS sequence"/>
</dbReference>
<reference evidence="2 3" key="1">
    <citation type="submission" date="2017-02" db="EMBL/GenBank/DDBJ databases">
        <authorList>
            <person name="Peterson S.W."/>
        </authorList>
    </citation>
    <scope>NUCLEOTIDE SEQUENCE [LARGE SCALE GENOMIC DNA]</scope>
    <source>
        <strain evidence="2 3">M1</strain>
    </source>
</reference>
<dbReference type="Gene3D" id="3.40.1080.10">
    <property type="entry name" value="Glutaconate Coenzyme A-transferase"/>
    <property type="match status" value="2"/>
</dbReference>
<keyword evidence="3" id="KW-1185">Reference proteome</keyword>
<evidence type="ECO:0000313" key="3">
    <source>
        <dbReference type="Proteomes" id="UP000190285"/>
    </source>
</evidence>
<dbReference type="PANTHER" id="PTHR40596">
    <property type="entry name" value="CITRATE LYASE ALPHA CHAIN"/>
    <property type="match status" value="1"/>
</dbReference>
<keyword evidence="1 2" id="KW-0456">Lyase</keyword>
<dbReference type="EC" id="2.8.3.10" evidence="1"/>
<evidence type="ECO:0000313" key="2">
    <source>
        <dbReference type="EMBL" id="SKC48366.1"/>
    </source>
</evidence>
<dbReference type="InterPro" id="IPR037171">
    <property type="entry name" value="NagB/RpiA_transferase-like"/>
</dbReference>
<dbReference type="EC" id="4.1.3.6" evidence="1"/>
<keyword evidence="1" id="KW-0963">Cytoplasm</keyword>
<gene>
    <name evidence="2" type="ORF">SAMN02194393_01037</name>
</gene>
<organism evidence="2 3">
    <name type="scientific">Maledivibacter halophilus</name>
    <dbReference type="NCBI Taxonomy" id="36842"/>
    <lineage>
        <taxon>Bacteria</taxon>
        <taxon>Bacillati</taxon>
        <taxon>Bacillota</taxon>
        <taxon>Clostridia</taxon>
        <taxon>Peptostreptococcales</taxon>
        <taxon>Caminicellaceae</taxon>
        <taxon>Maledivibacter</taxon>
    </lineage>
</organism>
<dbReference type="EMBL" id="FUZT01000002">
    <property type="protein sequence ID" value="SKC48366.1"/>
    <property type="molecule type" value="Genomic_DNA"/>
</dbReference>
<dbReference type="Pfam" id="PF04223">
    <property type="entry name" value="CitF"/>
    <property type="match status" value="1"/>
</dbReference>
<protein>
    <recommendedName>
        <fullName evidence="1">Citrate lyase alpha chain</fullName>
        <shortName evidence="1">Citrase alpha chain</shortName>
        <ecNumber evidence="1">2.8.3.10</ecNumber>
        <ecNumber evidence="1">4.1.3.6</ecNumber>
    </recommendedName>
    <alternativeName>
        <fullName evidence="1">Citrate (pro-3S)-lyase alpha chain</fullName>
    </alternativeName>
    <alternativeName>
        <fullName evidence="1">Citrate CoA-transferase subunit</fullName>
    </alternativeName>
</protein>
<dbReference type="NCBIfam" id="TIGR01584">
    <property type="entry name" value="citF"/>
    <property type="match status" value="1"/>
</dbReference>
<comment type="subcellular location">
    <subcellularLocation>
        <location evidence="1">Cytoplasm</location>
    </subcellularLocation>
</comment>
<name>A0A1T5JAM6_9FIRM</name>
<dbReference type="PIRSF" id="PIRSF009451">
    <property type="entry name" value="Citrt_lyas_alpha"/>
    <property type="match status" value="1"/>
</dbReference>
<dbReference type="RefSeq" id="WP_079489873.1">
    <property type="nucleotide sequence ID" value="NZ_FUZT01000002.1"/>
</dbReference>
<dbReference type="GO" id="GO:0008815">
    <property type="term" value="F:citrate (pro-3S)-lyase activity"/>
    <property type="evidence" value="ECO:0007669"/>
    <property type="project" value="UniProtKB-UniRule"/>
</dbReference>
<evidence type="ECO:0000256" key="1">
    <source>
        <dbReference type="PIRNR" id="PIRNR009451"/>
    </source>
</evidence>
<dbReference type="AlphaFoldDB" id="A0A1T5JAM6"/>
<accession>A0A1T5JAM6</accession>
<dbReference type="InterPro" id="IPR006472">
    <property type="entry name" value="Citrate_lyase_asu"/>
</dbReference>
<dbReference type="GO" id="GO:0006084">
    <property type="term" value="P:acetyl-CoA metabolic process"/>
    <property type="evidence" value="ECO:0007669"/>
    <property type="project" value="UniProtKB-UniRule"/>
</dbReference>
<comment type="catalytic activity">
    <reaction evidence="1">
        <text>citrate + acetyl-CoA = (3S)-citryl-CoA + acetate</text>
        <dbReference type="Rhea" id="RHEA:19405"/>
        <dbReference type="ChEBI" id="CHEBI:16947"/>
        <dbReference type="ChEBI" id="CHEBI:30089"/>
        <dbReference type="ChEBI" id="CHEBI:57288"/>
        <dbReference type="ChEBI" id="CHEBI:57321"/>
        <dbReference type="EC" id="2.8.3.10"/>
    </reaction>
</comment>